<name>A0AC61DGW3_9FIRM</name>
<sequence length="344" mass="40022">MKTKSFWIGSLCFLILIGIFVYLQLTKLPTSTVLVNNLSCHVLNQLSLIYSDISLKTTRAFQYKANKLQPITTRYTSYGEGFLPWHTQKYYLNKVNTYRQNEGLVPFQNFYNYYEDKDIVILCFIGGLENIYVLNKQTQELSPLNYIAEDNLGTMYVFHIKRLNDSYILLGGEANAYASMIYEMDATSLTIRNKMYFKTSTLAISKQNCTLTAEGDAYFVQEKGLLLFCQKNKQLDEIPLSFSPQFVFSQENSTVAIAFTRDTLNYSLLDKAHEVIRTDKLPLPHPHSELLRGFLRNDKLYILYYNSYHPFYSNYICIYNLQTNTFDYCLALEAYKNLALLDIY</sequence>
<dbReference type="EMBL" id="PEDL01000001">
    <property type="protein sequence ID" value="PHV72058.1"/>
    <property type="molecule type" value="Genomic_DNA"/>
</dbReference>
<evidence type="ECO:0000313" key="2">
    <source>
        <dbReference type="Proteomes" id="UP000224460"/>
    </source>
</evidence>
<gene>
    <name evidence="1" type="ORF">CS063_00845</name>
</gene>
<keyword evidence="2" id="KW-1185">Reference proteome</keyword>
<comment type="caution">
    <text evidence="1">The sequence shown here is derived from an EMBL/GenBank/DDBJ whole genome shotgun (WGS) entry which is preliminary data.</text>
</comment>
<protein>
    <submittedName>
        <fullName evidence="1">Uncharacterized protein</fullName>
    </submittedName>
</protein>
<proteinExistence type="predicted"/>
<dbReference type="Proteomes" id="UP000224460">
    <property type="component" value="Unassembled WGS sequence"/>
</dbReference>
<accession>A0AC61DGW3</accession>
<organism evidence="1 2">
    <name type="scientific">Sporanaerobium hydrogeniformans</name>
    <dbReference type="NCBI Taxonomy" id="3072179"/>
    <lineage>
        <taxon>Bacteria</taxon>
        <taxon>Bacillati</taxon>
        <taxon>Bacillota</taxon>
        <taxon>Clostridia</taxon>
        <taxon>Lachnospirales</taxon>
        <taxon>Lachnospiraceae</taxon>
        <taxon>Sporanaerobium</taxon>
    </lineage>
</organism>
<evidence type="ECO:0000313" key="1">
    <source>
        <dbReference type="EMBL" id="PHV72058.1"/>
    </source>
</evidence>
<reference evidence="1" key="1">
    <citation type="submission" date="2017-10" db="EMBL/GenBank/DDBJ databases">
        <title>Genome sequence of cellulolytic Lachnospiraceae bacterium XHS1971 isolated from hotspring sediment.</title>
        <authorList>
            <person name="Vasudevan G."/>
            <person name="Joshi A.J."/>
            <person name="Hivarkar S."/>
            <person name="Lanjekar V.B."/>
            <person name="Dhakephalkar P.K."/>
            <person name="Dagar S."/>
        </authorList>
    </citation>
    <scope>NUCLEOTIDE SEQUENCE</scope>
    <source>
        <strain evidence="1">XHS1971</strain>
    </source>
</reference>